<dbReference type="Proteomes" id="UP001589710">
    <property type="component" value="Unassembled WGS sequence"/>
</dbReference>
<dbReference type="RefSeq" id="WP_345515133.1">
    <property type="nucleotide sequence ID" value="NZ_BAAAXD010000030.1"/>
</dbReference>
<evidence type="ECO:0000256" key="1">
    <source>
        <dbReference type="SAM" id="MobiDB-lite"/>
    </source>
</evidence>
<accession>A0ABV5R158</accession>
<comment type="caution">
    <text evidence="3">The sequence shown here is derived from an EMBL/GenBank/DDBJ whole genome shotgun (WGS) entry which is preliminary data.</text>
</comment>
<evidence type="ECO:0000256" key="2">
    <source>
        <dbReference type="SAM" id="Phobius"/>
    </source>
</evidence>
<keyword evidence="4" id="KW-1185">Reference proteome</keyword>
<evidence type="ECO:0000313" key="4">
    <source>
        <dbReference type="Proteomes" id="UP001589710"/>
    </source>
</evidence>
<keyword evidence="2" id="KW-1133">Transmembrane helix</keyword>
<feature type="region of interest" description="Disordered" evidence="1">
    <location>
        <begin position="1"/>
        <end position="67"/>
    </location>
</feature>
<protein>
    <recommendedName>
        <fullName evidence="5">MmpS family membrane protein</fullName>
    </recommendedName>
</protein>
<proteinExistence type="predicted"/>
<dbReference type="EMBL" id="JBHMCG010000015">
    <property type="protein sequence ID" value="MFB9571579.1"/>
    <property type="molecule type" value="Genomic_DNA"/>
</dbReference>
<gene>
    <name evidence="3" type="ORF">ACFFTL_04285</name>
</gene>
<feature type="compositionally biased region" description="Basic and acidic residues" evidence="1">
    <location>
        <begin position="57"/>
        <end position="67"/>
    </location>
</feature>
<evidence type="ECO:0008006" key="5">
    <source>
        <dbReference type="Google" id="ProtNLM"/>
    </source>
</evidence>
<reference evidence="3 4" key="1">
    <citation type="submission" date="2024-09" db="EMBL/GenBank/DDBJ databases">
        <authorList>
            <person name="Sun Q."/>
            <person name="Mori K."/>
        </authorList>
    </citation>
    <scope>NUCLEOTIDE SEQUENCE [LARGE SCALE GENOMIC DNA]</scope>
    <source>
        <strain evidence="3 4">JCM 3331</strain>
    </source>
</reference>
<feature type="compositionally biased region" description="Basic and acidic residues" evidence="1">
    <location>
        <begin position="1"/>
        <end position="11"/>
    </location>
</feature>
<feature type="compositionally biased region" description="Low complexity" evidence="1">
    <location>
        <begin position="22"/>
        <end position="42"/>
    </location>
</feature>
<dbReference type="Gene3D" id="2.60.40.2880">
    <property type="entry name" value="MmpS1-5, C-terminal soluble domain"/>
    <property type="match status" value="1"/>
</dbReference>
<name>A0ABV5R158_9ACTN</name>
<sequence>MPPSEEPKTTDESESTDEPQQAAESSATASAAKAEEVTVADAGEPRGAGEAEGAEDGDGRAKRESRGVDRRGLVACAALVAACAGLVLYGVLDTEEKPERHVPTASVTYEVDGEGTADLTYQARSDSGTAVEVNKVDLPWKKTVQVPLGKPPLVTITLDEKGGRASCRLAIRGKHVQTATAFGKFGRATCQGELAAPETTEDAAVPANTQGEQ</sequence>
<keyword evidence="2" id="KW-0472">Membrane</keyword>
<feature type="transmembrane region" description="Helical" evidence="2">
    <location>
        <begin position="72"/>
        <end position="92"/>
    </location>
</feature>
<evidence type="ECO:0000313" key="3">
    <source>
        <dbReference type="EMBL" id="MFB9571579.1"/>
    </source>
</evidence>
<organism evidence="3 4">
    <name type="scientific">Streptomyces yanii</name>
    <dbReference type="NCBI Taxonomy" id="78510"/>
    <lineage>
        <taxon>Bacteria</taxon>
        <taxon>Bacillati</taxon>
        <taxon>Actinomycetota</taxon>
        <taxon>Actinomycetes</taxon>
        <taxon>Kitasatosporales</taxon>
        <taxon>Streptomycetaceae</taxon>
        <taxon>Streptomyces</taxon>
    </lineage>
</organism>
<keyword evidence="2" id="KW-0812">Transmembrane</keyword>
<dbReference type="InterPro" id="IPR038468">
    <property type="entry name" value="MmpS_C"/>
</dbReference>